<comment type="caution">
    <text evidence="1">The sequence shown here is derived from an EMBL/GenBank/DDBJ whole genome shotgun (WGS) entry which is preliminary data.</text>
</comment>
<evidence type="ECO:0000313" key="1">
    <source>
        <dbReference type="EMBL" id="KAJ0173999.1"/>
    </source>
</evidence>
<proteinExistence type="predicted"/>
<dbReference type="Proteomes" id="UP000824533">
    <property type="component" value="Linkage Group LG18"/>
</dbReference>
<name>A0ACC1CQS3_9NEOP</name>
<organism evidence="1 2">
    <name type="scientific">Dendrolimus kikuchii</name>
    <dbReference type="NCBI Taxonomy" id="765133"/>
    <lineage>
        <taxon>Eukaryota</taxon>
        <taxon>Metazoa</taxon>
        <taxon>Ecdysozoa</taxon>
        <taxon>Arthropoda</taxon>
        <taxon>Hexapoda</taxon>
        <taxon>Insecta</taxon>
        <taxon>Pterygota</taxon>
        <taxon>Neoptera</taxon>
        <taxon>Endopterygota</taxon>
        <taxon>Lepidoptera</taxon>
        <taxon>Glossata</taxon>
        <taxon>Ditrysia</taxon>
        <taxon>Bombycoidea</taxon>
        <taxon>Lasiocampidae</taxon>
        <taxon>Dendrolimus</taxon>
    </lineage>
</organism>
<sequence>MVKILRYIIILNHMDLQIIAGPSRVVREHLRDAFDLLKEDLKKMENNVRGFEEWRSVIVRVLVNGSSDPRMKLDTDEYYRLSLRPKGITGSLYVDIAAHSFCGARHAFETLLQLVWLDPYAGSLLMLEAASINDSPRFHYRGLLVDTARNFLPIDELMQTIDAMAMSKLNTFHWHVSDAQSFSLQLNSLPQLSEYGSYSADEVYVTDEVRALVRRARLRGIRVLIEIDLPAHIGRAWVWGQNAGVGNLSICEDEIPWSAYCGEPPCGQLNPRNKHIFEQIPRIYEEIIHLTGVEDVFHVGGSDIFEPCWEKHFGDIDAMDLWIEYMKTTLQHLTMAAGNLPNLTILWSSHLNERIKTDLKEYAAGLCLQVRNTAWAQKYVAGVRTVISHEDAWNINTGMGAWYEETGGAQHNSWQRMYEHRPWIKSGSSIVIGAEATVWSHNLGEGCLNSHTWPRAAAFAERLWTDRAEGATRPVYARLDYHRARILSRGIPAAPLWSMWCTQNTYTC</sequence>
<keyword evidence="2" id="KW-1185">Reference proteome</keyword>
<accession>A0ACC1CQS3</accession>
<reference evidence="1 2" key="1">
    <citation type="journal article" date="2021" name="Front. Genet.">
        <title>Chromosome-Level Genome Assembly Reveals Significant Gene Expansion in the Toll and IMD Signaling Pathways of Dendrolimus kikuchii.</title>
        <authorList>
            <person name="Zhou J."/>
            <person name="Wu P."/>
            <person name="Xiong Z."/>
            <person name="Liu N."/>
            <person name="Zhao N."/>
            <person name="Ji M."/>
            <person name="Qiu Y."/>
            <person name="Yang B."/>
        </authorList>
    </citation>
    <scope>NUCLEOTIDE SEQUENCE [LARGE SCALE GENOMIC DNA]</scope>
    <source>
        <strain evidence="1">Ann1</strain>
    </source>
</reference>
<protein>
    <submittedName>
        <fullName evidence="1">Uncharacterized protein</fullName>
    </submittedName>
</protein>
<gene>
    <name evidence="1" type="ORF">K1T71_010145</name>
</gene>
<evidence type="ECO:0000313" key="2">
    <source>
        <dbReference type="Proteomes" id="UP000824533"/>
    </source>
</evidence>
<dbReference type="EMBL" id="CM034404">
    <property type="protein sequence ID" value="KAJ0173999.1"/>
    <property type="molecule type" value="Genomic_DNA"/>
</dbReference>